<gene>
    <name evidence="1" type="ORF">CLMAG_17670</name>
</gene>
<dbReference type="Proteomes" id="UP000076603">
    <property type="component" value="Unassembled WGS sequence"/>
</dbReference>
<keyword evidence="2" id="KW-1185">Reference proteome</keyword>
<dbReference type="PATRIC" id="fig|1121326.3.peg.1749"/>
<dbReference type="STRING" id="1121326.CLMAG_17670"/>
<accession>A0A162SWN5</accession>
<dbReference type="Gene3D" id="3.40.50.300">
    <property type="entry name" value="P-loop containing nucleotide triphosphate hydrolases"/>
    <property type="match status" value="1"/>
</dbReference>
<protein>
    <submittedName>
        <fullName evidence="1">Uncharacterized protein</fullName>
    </submittedName>
</protein>
<comment type="caution">
    <text evidence="1">The sequence shown here is derived from an EMBL/GenBank/DDBJ whole genome shotgun (WGS) entry which is preliminary data.</text>
</comment>
<dbReference type="Pfam" id="PF13671">
    <property type="entry name" value="AAA_33"/>
    <property type="match status" value="1"/>
</dbReference>
<name>A0A162SWN5_9CLOT</name>
<dbReference type="AlphaFoldDB" id="A0A162SWN5"/>
<dbReference type="SUPFAM" id="SSF52540">
    <property type="entry name" value="P-loop containing nucleoside triphosphate hydrolases"/>
    <property type="match status" value="1"/>
</dbReference>
<dbReference type="RefSeq" id="WP_341420252.1">
    <property type="nucleotide sequence ID" value="NZ_FQXL01000004.1"/>
</dbReference>
<dbReference type="EMBL" id="LWAE01000002">
    <property type="protein sequence ID" value="KZL91961.1"/>
    <property type="molecule type" value="Genomic_DNA"/>
</dbReference>
<dbReference type="InterPro" id="IPR027417">
    <property type="entry name" value="P-loop_NTPase"/>
</dbReference>
<evidence type="ECO:0000313" key="2">
    <source>
        <dbReference type="Proteomes" id="UP000076603"/>
    </source>
</evidence>
<evidence type="ECO:0000313" key="1">
    <source>
        <dbReference type="EMBL" id="KZL91961.1"/>
    </source>
</evidence>
<organism evidence="1 2">
    <name type="scientific">Clostridium magnum DSM 2767</name>
    <dbReference type="NCBI Taxonomy" id="1121326"/>
    <lineage>
        <taxon>Bacteria</taxon>
        <taxon>Bacillati</taxon>
        <taxon>Bacillota</taxon>
        <taxon>Clostridia</taxon>
        <taxon>Eubacteriales</taxon>
        <taxon>Clostridiaceae</taxon>
        <taxon>Clostridium</taxon>
    </lineage>
</organism>
<reference evidence="1 2" key="1">
    <citation type="submission" date="2016-04" db="EMBL/GenBank/DDBJ databases">
        <title>Genome sequence of Clostridium magnum DSM 2767.</title>
        <authorList>
            <person name="Poehlein A."/>
            <person name="Uhlig R."/>
            <person name="Fischer R."/>
            <person name="Bahl H."/>
            <person name="Daniel R."/>
        </authorList>
    </citation>
    <scope>NUCLEOTIDE SEQUENCE [LARGE SCALE GENOMIC DNA]</scope>
    <source>
        <strain evidence="1 2">DSM 2767</strain>
    </source>
</reference>
<sequence length="145" mass="17603">MLKRSIIEVLNFSKKHVRDLEYKVILDLASEALEFDSNVIINAPFSRELRDIQYIENLRNRLKEYDAKLRVIWIECSEETAHERMLKRNSDRDTWKLQHWEEYIKTENFNAPDIEDLLIYKNDNEEEEKKSFKEVIEKLKISIQK</sequence>
<proteinExistence type="predicted"/>